<organism evidence="1 2">
    <name type="scientific">Limnobacter humi</name>
    <dbReference type="NCBI Taxonomy" id="1778671"/>
    <lineage>
        <taxon>Bacteria</taxon>
        <taxon>Pseudomonadati</taxon>
        <taxon>Pseudomonadota</taxon>
        <taxon>Betaproteobacteria</taxon>
        <taxon>Burkholderiales</taxon>
        <taxon>Burkholderiaceae</taxon>
        <taxon>Limnobacter</taxon>
    </lineage>
</organism>
<reference evidence="1 2" key="1">
    <citation type="submission" date="2022-07" db="EMBL/GenBank/DDBJ databases">
        <authorList>
            <person name="Xamxidin M."/>
            <person name="Wu M."/>
        </authorList>
    </citation>
    <scope>NUCLEOTIDE SEQUENCE [LARGE SCALE GENOMIC DNA]</scope>
    <source>
        <strain evidence="1 2">NBRC 111650</strain>
    </source>
</reference>
<dbReference type="EMBL" id="JANIGO010000003">
    <property type="protein sequence ID" value="MCQ8896917.1"/>
    <property type="molecule type" value="Genomic_DNA"/>
</dbReference>
<dbReference type="RefSeq" id="WP_256764707.1">
    <property type="nucleotide sequence ID" value="NZ_JANIGO010000003.1"/>
</dbReference>
<dbReference type="PIRSF" id="PIRSF030820">
    <property type="entry name" value="UCP030820"/>
    <property type="match status" value="1"/>
</dbReference>
<dbReference type="Pfam" id="PF06073">
    <property type="entry name" value="DUF934"/>
    <property type="match status" value="1"/>
</dbReference>
<evidence type="ECO:0000313" key="2">
    <source>
        <dbReference type="Proteomes" id="UP001204142"/>
    </source>
</evidence>
<protein>
    <submittedName>
        <fullName evidence="1">DUF934 domain-containing protein</fullName>
    </submittedName>
</protein>
<proteinExistence type="predicted"/>
<gene>
    <name evidence="1" type="ORF">NQT62_10790</name>
</gene>
<dbReference type="Proteomes" id="UP001204142">
    <property type="component" value="Unassembled WGS sequence"/>
</dbReference>
<comment type="caution">
    <text evidence="1">The sequence shown here is derived from an EMBL/GenBank/DDBJ whole genome shotgun (WGS) entry which is preliminary data.</text>
</comment>
<sequence>MSSIIVKPLNGEACIAADDFTVVELDQTIPSTGKVLVNIAVWQAQKDALKARAQAGELGVWLSPDDNPELLAHDVSLLPVVAFHFPVFKFGQGYSGAVLLRSRYGFQGDIRAYGDIWRDQLFYLARCGFTQFDIKDGKSLEDALLGFKDFTVPYQTSADGALPIFTRRAA</sequence>
<evidence type="ECO:0000313" key="1">
    <source>
        <dbReference type="EMBL" id="MCQ8896917.1"/>
    </source>
</evidence>
<accession>A0ABT1WJJ3</accession>
<keyword evidence="2" id="KW-1185">Reference proteome</keyword>
<name>A0ABT1WJJ3_9BURK</name>
<dbReference type="InterPro" id="IPR008318">
    <property type="entry name" value="UCP030820"/>
</dbReference>